<keyword evidence="8" id="KW-1185">Reference proteome</keyword>
<dbReference type="InterPro" id="IPR014284">
    <property type="entry name" value="RNA_pol_sigma-70_dom"/>
</dbReference>
<evidence type="ECO:0000256" key="2">
    <source>
        <dbReference type="ARBA" id="ARBA00023015"/>
    </source>
</evidence>
<dbReference type="SUPFAM" id="SSF88659">
    <property type="entry name" value="Sigma3 and sigma4 domains of RNA polymerase sigma factors"/>
    <property type="match status" value="1"/>
</dbReference>
<evidence type="ECO:0000313" key="7">
    <source>
        <dbReference type="EMBL" id="MRX74198.1"/>
    </source>
</evidence>
<keyword evidence="3" id="KW-0731">Sigma factor</keyword>
<dbReference type="GO" id="GO:0016987">
    <property type="term" value="F:sigma factor activity"/>
    <property type="evidence" value="ECO:0007669"/>
    <property type="project" value="UniProtKB-KW"/>
</dbReference>
<dbReference type="PANTHER" id="PTHR43133:SF60">
    <property type="entry name" value="RNA POLYMERASE SIGMA FACTOR SIGV"/>
    <property type="match status" value="1"/>
</dbReference>
<dbReference type="OrthoDB" id="9794508at2"/>
<dbReference type="GO" id="GO:0006352">
    <property type="term" value="P:DNA-templated transcription initiation"/>
    <property type="evidence" value="ECO:0007669"/>
    <property type="project" value="InterPro"/>
</dbReference>
<dbReference type="Gene3D" id="1.10.1740.10">
    <property type="match status" value="1"/>
</dbReference>
<dbReference type="Pfam" id="PF04542">
    <property type="entry name" value="Sigma70_r2"/>
    <property type="match status" value="1"/>
</dbReference>
<dbReference type="Proteomes" id="UP000448867">
    <property type="component" value="Unassembled WGS sequence"/>
</dbReference>
<dbReference type="GO" id="GO:0003677">
    <property type="term" value="F:DNA binding"/>
    <property type="evidence" value="ECO:0007669"/>
    <property type="project" value="InterPro"/>
</dbReference>
<evidence type="ECO:0000256" key="3">
    <source>
        <dbReference type="ARBA" id="ARBA00023082"/>
    </source>
</evidence>
<keyword evidence="4" id="KW-0804">Transcription</keyword>
<comment type="similarity">
    <text evidence="1">Belongs to the sigma-70 factor family. ECF subfamily.</text>
</comment>
<evidence type="ECO:0000256" key="1">
    <source>
        <dbReference type="ARBA" id="ARBA00010641"/>
    </source>
</evidence>
<dbReference type="RefSeq" id="WP_154309650.1">
    <property type="nucleotide sequence ID" value="NZ_WKKI01000067.1"/>
</dbReference>
<sequence length="177" mass="20950">MEEILSCALHTEEKDVLIDELMKMYGQDILQLVYSYVKDRSAAEELTQDIFIKSYNSLHTYSGKSKLRTWLWKIAINTCKDYLKSWYRRNVVAGELDWESRLRSAEDVEAEVMKRDTDDMLAAAVMELDVPYREAIYLFYFQEMKLKEIAEVTGIKENTVKTRLKRAKELLKKRLEE</sequence>
<dbReference type="InterPro" id="IPR039425">
    <property type="entry name" value="RNA_pol_sigma-70-like"/>
</dbReference>
<evidence type="ECO:0000313" key="8">
    <source>
        <dbReference type="Proteomes" id="UP000448867"/>
    </source>
</evidence>
<evidence type="ECO:0000259" key="5">
    <source>
        <dbReference type="Pfam" id="PF04542"/>
    </source>
</evidence>
<gene>
    <name evidence="7" type="ORF">GJU40_18925</name>
</gene>
<dbReference type="NCBIfam" id="TIGR02937">
    <property type="entry name" value="sigma70-ECF"/>
    <property type="match status" value="1"/>
</dbReference>
<dbReference type="PANTHER" id="PTHR43133">
    <property type="entry name" value="RNA POLYMERASE ECF-TYPE SIGMA FACTO"/>
    <property type="match status" value="1"/>
</dbReference>
<evidence type="ECO:0000259" key="6">
    <source>
        <dbReference type="Pfam" id="PF08281"/>
    </source>
</evidence>
<protein>
    <submittedName>
        <fullName evidence="7">Sigma-70 family RNA polymerase sigma factor</fullName>
    </submittedName>
</protein>
<feature type="domain" description="RNA polymerase sigma-70 region 2" evidence="5">
    <location>
        <begin position="21"/>
        <end position="85"/>
    </location>
</feature>
<name>A0A7X2M0I7_9BACI</name>
<reference evidence="7 8" key="1">
    <citation type="submission" date="2019-11" db="EMBL/GenBank/DDBJ databases">
        <title>Bacillus lacus genome.</title>
        <authorList>
            <person name="Allen C.J."/>
            <person name="Newman J.D."/>
        </authorList>
    </citation>
    <scope>NUCLEOTIDE SEQUENCE [LARGE SCALE GENOMIC DNA]</scope>
    <source>
        <strain evidence="7 8">KCTC 33946</strain>
    </source>
</reference>
<keyword evidence="2" id="KW-0805">Transcription regulation</keyword>
<accession>A0A7X2M0I7</accession>
<dbReference type="NCBIfam" id="NF006930">
    <property type="entry name" value="PRK09415.1"/>
    <property type="match status" value="1"/>
</dbReference>
<dbReference type="InterPro" id="IPR036388">
    <property type="entry name" value="WH-like_DNA-bd_sf"/>
</dbReference>
<dbReference type="InterPro" id="IPR013325">
    <property type="entry name" value="RNA_pol_sigma_r2"/>
</dbReference>
<dbReference type="Gene3D" id="1.10.10.10">
    <property type="entry name" value="Winged helix-like DNA-binding domain superfamily/Winged helix DNA-binding domain"/>
    <property type="match status" value="1"/>
</dbReference>
<organism evidence="7 8">
    <name type="scientific">Metabacillus lacus</name>
    <dbReference type="NCBI Taxonomy" id="1983721"/>
    <lineage>
        <taxon>Bacteria</taxon>
        <taxon>Bacillati</taxon>
        <taxon>Bacillota</taxon>
        <taxon>Bacilli</taxon>
        <taxon>Bacillales</taxon>
        <taxon>Bacillaceae</taxon>
        <taxon>Metabacillus</taxon>
    </lineage>
</organism>
<comment type="caution">
    <text evidence="7">The sequence shown here is derived from an EMBL/GenBank/DDBJ whole genome shotgun (WGS) entry which is preliminary data.</text>
</comment>
<proteinExistence type="inferred from homology"/>
<dbReference type="SUPFAM" id="SSF88946">
    <property type="entry name" value="Sigma2 domain of RNA polymerase sigma factors"/>
    <property type="match status" value="1"/>
</dbReference>
<feature type="domain" description="RNA polymerase sigma factor 70 region 4 type 2" evidence="6">
    <location>
        <begin position="120"/>
        <end position="171"/>
    </location>
</feature>
<dbReference type="Pfam" id="PF08281">
    <property type="entry name" value="Sigma70_r4_2"/>
    <property type="match status" value="1"/>
</dbReference>
<dbReference type="EMBL" id="WKKI01000067">
    <property type="protein sequence ID" value="MRX74198.1"/>
    <property type="molecule type" value="Genomic_DNA"/>
</dbReference>
<dbReference type="InterPro" id="IPR013249">
    <property type="entry name" value="RNA_pol_sigma70_r4_t2"/>
</dbReference>
<dbReference type="CDD" id="cd06171">
    <property type="entry name" value="Sigma70_r4"/>
    <property type="match status" value="1"/>
</dbReference>
<dbReference type="AlphaFoldDB" id="A0A7X2M0I7"/>
<evidence type="ECO:0000256" key="4">
    <source>
        <dbReference type="ARBA" id="ARBA00023163"/>
    </source>
</evidence>
<dbReference type="InterPro" id="IPR007627">
    <property type="entry name" value="RNA_pol_sigma70_r2"/>
</dbReference>
<dbReference type="InterPro" id="IPR013324">
    <property type="entry name" value="RNA_pol_sigma_r3/r4-like"/>
</dbReference>